<dbReference type="Proteomes" id="UP000054886">
    <property type="component" value="Unassembled WGS sequence"/>
</dbReference>
<organism evidence="3 4">
    <name type="scientific">Candida glabrata</name>
    <name type="common">Yeast</name>
    <name type="synonym">Torulopsis glabrata</name>
    <dbReference type="NCBI Taxonomy" id="5478"/>
    <lineage>
        <taxon>Eukaryota</taxon>
        <taxon>Fungi</taxon>
        <taxon>Dikarya</taxon>
        <taxon>Ascomycota</taxon>
        <taxon>Saccharomycotina</taxon>
        <taxon>Saccharomycetes</taxon>
        <taxon>Saccharomycetales</taxon>
        <taxon>Saccharomycetaceae</taxon>
        <taxon>Nakaseomyces</taxon>
    </lineage>
</organism>
<evidence type="ECO:0000313" key="3">
    <source>
        <dbReference type="EMBL" id="KTA95164.1"/>
    </source>
</evidence>
<sequence>MKLDYYSVIGGLGSLDRSHSVVLGPQELRELVKNTEENRSDTALPDLYRNNKERVNIHGYLGGRVDMKEVSEMTYDLNHTLLGGYVPRQQLETLCSTDFARYMHRKVDCGDAMQVYDTFLADNHLGLAQRPRIHTQTTQSPQAQAQAQAQAQSQGQGQGIAQPMQDKIPPVQHDTHVRKVVVCKRCSARFLGPSRMKSLRRHNCKAAI</sequence>
<dbReference type="VEuPathDB" id="FungiDB:GVI51_E02541"/>
<dbReference type="GO" id="GO:0006337">
    <property type="term" value="P:nucleosome disassembly"/>
    <property type="evidence" value="ECO:0007669"/>
    <property type="project" value="EnsemblFungi"/>
</dbReference>
<dbReference type="EMBL" id="LLZZ01000188">
    <property type="protein sequence ID" value="KTA95164.1"/>
    <property type="molecule type" value="Genomic_DNA"/>
</dbReference>
<gene>
    <name evidence="3" type="ORF">AO440_005578</name>
    <name evidence="2" type="ORF">AO440_005618</name>
</gene>
<dbReference type="VEuPathDB" id="FungiDB:B1J91_E02761g"/>
<comment type="caution">
    <text evidence="3">The sequence shown here is derived from an EMBL/GenBank/DDBJ whole genome shotgun (WGS) entry which is preliminary data.</text>
</comment>
<protein>
    <submittedName>
        <fullName evidence="3">Chromatin structure-remodeling complex protein RSC14</fullName>
    </submittedName>
</protein>
<accession>A0A0W0C6T3</accession>
<dbReference type="VEuPathDB" id="FungiDB:GWK60_E02541"/>
<evidence type="ECO:0000313" key="2">
    <source>
        <dbReference type="EMBL" id="KTA95089.1"/>
    </source>
</evidence>
<dbReference type="InterPro" id="IPR013895">
    <property type="entry name" value="Rsc14"/>
</dbReference>
<dbReference type="GO" id="GO:0006368">
    <property type="term" value="P:transcription elongation by RNA polymerase II"/>
    <property type="evidence" value="ECO:0007669"/>
    <property type="project" value="EnsemblFungi"/>
</dbReference>
<dbReference type="GO" id="GO:0016586">
    <property type="term" value="C:RSC-type complex"/>
    <property type="evidence" value="ECO:0007669"/>
    <property type="project" value="EnsemblFungi"/>
</dbReference>
<dbReference type="VEuPathDB" id="FungiDB:CAGL0E02761g"/>
<evidence type="ECO:0000256" key="1">
    <source>
        <dbReference type="SAM" id="MobiDB-lite"/>
    </source>
</evidence>
<dbReference type="AlphaFoldDB" id="A0A0W0C6T3"/>
<name>A0A0W0C6T3_CANGB</name>
<feature type="compositionally biased region" description="Low complexity" evidence="1">
    <location>
        <begin position="135"/>
        <end position="163"/>
    </location>
</feature>
<evidence type="ECO:0000313" key="4">
    <source>
        <dbReference type="Proteomes" id="UP000054886"/>
    </source>
</evidence>
<proteinExistence type="predicted"/>
<feature type="region of interest" description="Disordered" evidence="1">
    <location>
        <begin position="134"/>
        <end position="167"/>
    </location>
</feature>
<dbReference type="Pfam" id="PF08586">
    <property type="entry name" value="Rsc14"/>
    <property type="match status" value="1"/>
</dbReference>
<reference evidence="3 4" key="1">
    <citation type="submission" date="2015-10" db="EMBL/GenBank/DDBJ databases">
        <title>Draft genomes sequences of Candida glabrata isolates 1A, 1B, 2A, 2B, 3A and 3B.</title>
        <authorList>
            <person name="Haavelsrud O.E."/>
            <person name="Gaustad P."/>
        </authorList>
    </citation>
    <scope>NUCLEOTIDE SEQUENCE [LARGE SCALE GENOMIC DNA]</scope>
    <source>
        <strain evidence="3">910700640</strain>
    </source>
</reference>
<dbReference type="EMBL" id="LLZZ01000192">
    <property type="protein sequence ID" value="KTA95089.1"/>
    <property type="molecule type" value="Genomic_DNA"/>
</dbReference>